<dbReference type="FunFam" id="3.30.160.60:FF:000207">
    <property type="entry name" value="zinc finger protein SNAI2"/>
    <property type="match status" value="1"/>
</dbReference>
<dbReference type="InterPro" id="IPR036236">
    <property type="entry name" value="Znf_C2H2_sf"/>
</dbReference>
<evidence type="ECO:0000259" key="15">
    <source>
        <dbReference type="PROSITE" id="PS50157"/>
    </source>
</evidence>
<dbReference type="Gene3D" id="3.30.160.60">
    <property type="entry name" value="Classic Zinc Finger"/>
    <property type="match status" value="4"/>
</dbReference>
<dbReference type="AlphaFoldDB" id="A0A9D4EVN4"/>
<organism evidence="16 17">
    <name type="scientific">Dreissena polymorpha</name>
    <name type="common">Zebra mussel</name>
    <name type="synonym">Mytilus polymorpha</name>
    <dbReference type="NCBI Taxonomy" id="45954"/>
    <lineage>
        <taxon>Eukaryota</taxon>
        <taxon>Metazoa</taxon>
        <taxon>Spiralia</taxon>
        <taxon>Lophotrochozoa</taxon>
        <taxon>Mollusca</taxon>
        <taxon>Bivalvia</taxon>
        <taxon>Autobranchia</taxon>
        <taxon>Heteroconchia</taxon>
        <taxon>Euheterodonta</taxon>
        <taxon>Imparidentia</taxon>
        <taxon>Neoheterodontei</taxon>
        <taxon>Myida</taxon>
        <taxon>Dreissenoidea</taxon>
        <taxon>Dreissenidae</taxon>
        <taxon>Dreissena</taxon>
    </lineage>
</organism>
<dbReference type="GO" id="GO:0000978">
    <property type="term" value="F:RNA polymerase II cis-regulatory region sequence-specific DNA binding"/>
    <property type="evidence" value="ECO:0007669"/>
    <property type="project" value="TreeGrafter"/>
</dbReference>
<evidence type="ECO:0000256" key="4">
    <source>
        <dbReference type="ARBA" id="ARBA00022723"/>
    </source>
</evidence>
<evidence type="ECO:0000256" key="8">
    <source>
        <dbReference type="ARBA" id="ARBA00023015"/>
    </source>
</evidence>
<keyword evidence="3" id="KW-0678">Repressor</keyword>
<evidence type="ECO:0000313" key="17">
    <source>
        <dbReference type="Proteomes" id="UP000828390"/>
    </source>
</evidence>
<dbReference type="SUPFAM" id="SSF57667">
    <property type="entry name" value="beta-beta-alpha zinc fingers"/>
    <property type="match status" value="3"/>
</dbReference>
<name>A0A9D4EVN4_DREPO</name>
<dbReference type="GO" id="GO:0005634">
    <property type="term" value="C:nucleus"/>
    <property type="evidence" value="ECO:0007669"/>
    <property type="project" value="UniProtKB-SubCell"/>
</dbReference>
<sequence length="426" mass="47581">MKSQKFSINDILQKDTVKSSRKDFDLTDEKAVSTLTSLPTPPTSPEISNTAKGQKQTSCTPKRRTDHPKASKRRDPIGQLLASLGSQRGPFAEPALQAPSAFSPISAGHCIAQLSPLAAIAQCDRRCYQGSPIVASGSPFMTSPLAANRSPAVDLSPEQIQLIQAQKLALQQQQQQQHMQVQHQMQQQYIAQQRQIAAEQSLNSFIMQKYLANCPQQLHLLREQQAMLMNYGHANADIIQSQHMLARNMTENLDNSYWISVLKTSGEAMTPFSPKDARTPAAPRYQCADCKKSYSTFGGLSKHKQFHCVSHVKKEFNCKYCDRSYGSLGALKMHIRTHTLPCKCKLCGKAFSRPWLLQGHLRTHTGEKPFKCAHCGRAFADRSNLRAHLQTHSDVKKYGCKNCAKTFSRMSLLLKHEEGSCIGLRR</sequence>
<evidence type="ECO:0000313" key="16">
    <source>
        <dbReference type="EMBL" id="KAH3784772.1"/>
    </source>
</evidence>
<evidence type="ECO:0000256" key="13">
    <source>
        <dbReference type="PROSITE-ProRule" id="PRU00042"/>
    </source>
</evidence>
<feature type="domain" description="C2H2-type" evidence="15">
    <location>
        <begin position="342"/>
        <end position="369"/>
    </location>
</feature>
<evidence type="ECO:0000256" key="10">
    <source>
        <dbReference type="ARBA" id="ARBA00023163"/>
    </source>
</evidence>
<dbReference type="InterPro" id="IPR050527">
    <property type="entry name" value="Snail/Krueppel_Znf"/>
</dbReference>
<keyword evidence="7" id="KW-0862">Zinc</keyword>
<keyword evidence="2" id="KW-0217">Developmental protein</keyword>
<keyword evidence="10" id="KW-0804">Transcription</keyword>
<feature type="region of interest" description="Disordered" evidence="14">
    <location>
        <begin position="1"/>
        <end position="76"/>
    </location>
</feature>
<evidence type="ECO:0000256" key="14">
    <source>
        <dbReference type="SAM" id="MobiDB-lite"/>
    </source>
</evidence>
<evidence type="ECO:0000256" key="1">
    <source>
        <dbReference type="ARBA" id="ARBA00004123"/>
    </source>
</evidence>
<dbReference type="FunFam" id="3.30.160.60:FF:001114">
    <property type="entry name" value="Zinc finger protein SNAI2"/>
    <property type="match status" value="1"/>
</dbReference>
<evidence type="ECO:0000256" key="11">
    <source>
        <dbReference type="ARBA" id="ARBA00023242"/>
    </source>
</evidence>
<feature type="domain" description="C2H2-type" evidence="15">
    <location>
        <begin position="398"/>
        <end position="426"/>
    </location>
</feature>
<evidence type="ECO:0000256" key="2">
    <source>
        <dbReference type="ARBA" id="ARBA00022473"/>
    </source>
</evidence>
<dbReference type="Proteomes" id="UP000828390">
    <property type="component" value="Unassembled WGS sequence"/>
</dbReference>
<proteinExistence type="inferred from homology"/>
<keyword evidence="17" id="KW-1185">Reference proteome</keyword>
<evidence type="ECO:0000256" key="6">
    <source>
        <dbReference type="ARBA" id="ARBA00022771"/>
    </source>
</evidence>
<gene>
    <name evidence="16" type="ORF">DPMN_162843</name>
</gene>
<keyword evidence="5" id="KW-0677">Repeat</keyword>
<reference evidence="16" key="2">
    <citation type="submission" date="2020-11" db="EMBL/GenBank/DDBJ databases">
        <authorList>
            <person name="McCartney M.A."/>
            <person name="Auch B."/>
            <person name="Kono T."/>
            <person name="Mallez S."/>
            <person name="Becker A."/>
            <person name="Gohl D.M."/>
            <person name="Silverstein K.A.T."/>
            <person name="Koren S."/>
            <person name="Bechman K.B."/>
            <person name="Herman A."/>
            <person name="Abrahante J.E."/>
            <person name="Garbe J."/>
        </authorList>
    </citation>
    <scope>NUCLEOTIDE SEQUENCE</scope>
    <source>
        <strain evidence="16">Duluth1</strain>
        <tissue evidence="16">Whole animal</tissue>
    </source>
</reference>
<keyword evidence="9" id="KW-0238">DNA-binding</keyword>
<accession>A0A9D4EVN4</accession>
<evidence type="ECO:0000256" key="5">
    <source>
        <dbReference type="ARBA" id="ARBA00022737"/>
    </source>
</evidence>
<comment type="caution">
    <text evidence="16">The sequence shown here is derived from an EMBL/GenBank/DDBJ whole genome shotgun (WGS) entry which is preliminary data.</text>
</comment>
<keyword evidence="6 13" id="KW-0863">Zinc-finger</keyword>
<dbReference type="FunFam" id="3.30.160.60:FF:000085">
    <property type="entry name" value="Snail zinc finger protein"/>
    <property type="match status" value="1"/>
</dbReference>
<feature type="domain" description="C2H2-type" evidence="15">
    <location>
        <begin position="285"/>
        <end position="307"/>
    </location>
</feature>
<feature type="domain" description="C2H2-type" evidence="15">
    <location>
        <begin position="316"/>
        <end position="339"/>
    </location>
</feature>
<keyword evidence="4" id="KW-0479">Metal-binding</keyword>
<comment type="subcellular location">
    <subcellularLocation>
        <location evidence="1">Nucleus</location>
    </subcellularLocation>
</comment>
<evidence type="ECO:0000256" key="12">
    <source>
        <dbReference type="ARBA" id="ARBA00037948"/>
    </source>
</evidence>
<dbReference type="GO" id="GO:0008270">
    <property type="term" value="F:zinc ion binding"/>
    <property type="evidence" value="ECO:0007669"/>
    <property type="project" value="UniProtKB-KW"/>
</dbReference>
<dbReference type="FunFam" id="3.30.160.60:FF:000043">
    <property type="entry name" value="Scratch family zinc finger 2"/>
    <property type="match status" value="1"/>
</dbReference>
<keyword evidence="8" id="KW-0805">Transcription regulation</keyword>
<comment type="similarity">
    <text evidence="12">Belongs to the snail C2H2-type zinc-finger protein family.</text>
</comment>
<feature type="compositionally biased region" description="Basic and acidic residues" evidence="14">
    <location>
        <begin position="12"/>
        <end position="31"/>
    </location>
</feature>
<dbReference type="GO" id="GO:0000981">
    <property type="term" value="F:DNA-binding transcription factor activity, RNA polymerase II-specific"/>
    <property type="evidence" value="ECO:0007669"/>
    <property type="project" value="TreeGrafter"/>
</dbReference>
<dbReference type="Pfam" id="PF00096">
    <property type="entry name" value="zf-C2H2"/>
    <property type="match status" value="4"/>
</dbReference>
<protein>
    <recommendedName>
        <fullName evidence="15">C2H2-type domain-containing protein</fullName>
    </recommendedName>
</protein>
<dbReference type="PROSITE" id="PS50157">
    <property type="entry name" value="ZINC_FINGER_C2H2_2"/>
    <property type="match status" value="5"/>
</dbReference>
<keyword evidence="11" id="KW-0539">Nucleus</keyword>
<dbReference type="PROSITE" id="PS00028">
    <property type="entry name" value="ZINC_FINGER_C2H2_1"/>
    <property type="match status" value="4"/>
</dbReference>
<dbReference type="InterPro" id="IPR013087">
    <property type="entry name" value="Znf_C2H2_type"/>
</dbReference>
<feature type="compositionally biased region" description="Basic and acidic residues" evidence="14">
    <location>
        <begin position="67"/>
        <end position="76"/>
    </location>
</feature>
<feature type="compositionally biased region" description="Polar residues" evidence="14">
    <location>
        <begin position="46"/>
        <end position="60"/>
    </location>
</feature>
<evidence type="ECO:0000256" key="3">
    <source>
        <dbReference type="ARBA" id="ARBA00022491"/>
    </source>
</evidence>
<dbReference type="PANTHER" id="PTHR24388">
    <property type="entry name" value="ZINC FINGER PROTEIN"/>
    <property type="match status" value="1"/>
</dbReference>
<dbReference type="PANTHER" id="PTHR24388:SF54">
    <property type="entry name" value="PROTEIN ESCARGOT"/>
    <property type="match status" value="1"/>
</dbReference>
<dbReference type="EMBL" id="JAIWYP010000008">
    <property type="protein sequence ID" value="KAH3784772.1"/>
    <property type="molecule type" value="Genomic_DNA"/>
</dbReference>
<dbReference type="SMART" id="SM00355">
    <property type="entry name" value="ZnF_C2H2"/>
    <property type="match status" value="5"/>
</dbReference>
<feature type="domain" description="C2H2-type" evidence="15">
    <location>
        <begin position="370"/>
        <end position="397"/>
    </location>
</feature>
<evidence type="ECO:0000256" key="9">
    <source>
        <dbReference type="ARBA" id="ARBA00023125"/>
    </source>
</evidence>
<reference evidence="16" key="1">
    <citation type="journal article" date="2019" name="bioRxiv">
        <title>The Genome of the Zebra Mussel, Dreissena polymorpha: A Resource for Invasive Species Research.</title>
        <authorList>
            <person name="McCartney M.A."/>
            <person name="Auch B."/>
            <person name="Kono T."/>
            <person name="Mallez S."/>
            <person name="Zhang Y."/>
            <person name="Obille A."/>
            <person name="Becker A."/>
            <person name="Abrahante J.E."/>
            <person name="Garbe J."/>
            <person name="Badalamenti J.P."/>
            <person name="Herman A."/>
            <person name="Mangelson H."/>
            <person name="Liachko I."/>
            <person name="Sullivan S."/>
            <person name="Sone E.D."/>
            <person name="Koren S."/>
            <person name="Silverstein K.A.T."/>
            <person name="Beckman K.B."/>
            <person name="Gohl D.M."/>
        </authorList>
    </citation>
    <scope>NUCLEOTIDE SEQUENCE</scope>
    <source>
        <strain evidence="16">Duluth1</strain>
        <tissue evidence="16">Whole animal</tissue>
    </source>
</reference>
<evidence type="ECO:0000256" key="7">
    <source>
        <dbReference type="ARBA" id="ARBA00022833"/>
    </source>
</evidence>